<proteinExistence type="predicted"/>
<dbReference type="PANTHER" id="PTHR34404">
    <property type="entry name" value="REGULATORY PROTEIN, FMDB FAMILY"/>
    <property type="match status" value="1"/>
</dbReference>
<dbReference type="NCBIfam" id="TIGR02605">
    <property type="entry name" value="CxxC_CxxC_SSSS"/>
    <property type="match status" value="1"/>
</dbReference>
<dbReference type="InterPro" id="IPR013429">
    <property type="entry name" value="Regulatory_FmdB_Zinc_ribbon"/>
</dbReference>
<reference evidence="2 3" key="1">
    <citation type="submission" date="2017-01" db="EMBL/GenBank/DDBJ databases">
        <title>Novel large sulfur bacteria in the metagenomes of groundwater-fed chemosynthetic microbial mats in the Lake Huron basin.</title>
        <authorList>
            <person name="Sharrar A.M."/>
            <person name="Flood B.E."/>
            <person name="Bailey J.V."/>
            <person name="Jones D.S."/>
            <person name="Biddanda B."/>
            <person name="Ruberg S.A."/>
            <person name="Marcus D.N."/>
            <person name="Dick G.J."/>
        </authorList>
    </citation>
    <scope>NUCLEOTIDE SEQUENCE [LARGE SCALE GENOMIC DNA]</scope>
    <source>
        <strain evidence="2">A8</strain>
    </source>
</reference>
<sequence length="86" mass="8845">MPIYAYQCASCGHELEALQKMADAPLTDCPACQQPALSKKVTAAAFRLSGGGWYETDFKAGNKKNVATTDAAPSAACGTGACPACQ</sequence>
<gene>
    <name evidence="2" type="ORF">BWK73_22925</name>
</gene>
<dbReference type="EMBL" id="MTEJ01000144">
    <property type="protein sequence ID" value="OQX09388.1"/>
    <property type="molecule type" value="Genomic_DNA"/>
</dbReference>
<dbReference type="PANTHER" id="PTHR34404:SF2">
    <property type="entry name" value="CONSERVED SERINE RICH PROTEIN"/>
    <property type="match status" value="1"/>
</dbReference>
<name>A0A1Y1QML0_9GAMM</name>
<dbReference type="AlphaFoldDB" id="A0A1Y1QML0"/>
<dbReference type="SMART" id="SM00834">
    <property type="entry name" value="CxxC_CXXC_SSSS"/>
    <property type="match status" value="1"/>
</dbReference>
<accession>A0A1Y1QML0</accession>
<protein>
    <submittedName>
        <fullName evidence="2">FmdB family transcriptional regulator</fullName>
    </submittedName>
</protein>
<evidence type="ECO:0000313" key="3">
    <source>
        <dbReference type="Proteomes" id="UP000192491"/>
    </source>
</evidence>
<dbReference type="Proteomes" id="UP000192491">
    <property type="component" value="Unassembled WGS sequence"/>
</dbReference>
<evidence type="ECO:0000313" key="2">
    <source>
        <dbReference type="EMBL" id="OQX09388.1"/>
    </source>
</evidence>
<feature type="domain" description="Putative regulatory protein FmdB zinc ribbon" evidence="1">
    <location>
        <begin position="1"/>
        <end position="42"/>
    </location>
</feature>
<dbReference type="Pfam" id="PF09723">
    <property type="entry name" value="Zn_ribbon_8"/>
    <property type="match status" value="1"/>
</dbReference>
<comment type="caution">
    <text evidence="2">The sequence shown here is derived from an EMBL/GenBank/DDBJ whole genome shotgun (WGS) entry which is preliminary data.</text>
</comment>
<organism evidence="2 3">
    <name type="scientific">Thiothrix lacustris</name>
    <dbReference type="NCBI Taxonomy" id="525917"/>
    <lineage>
        <taxon>Bacteria</taxon>
        <taxon>Pseudomonadati</taxon>
        <taxon>Pseudomonadota</taxon>
        <taxon>Gammaproteobacteria</taxon>
        <taxon>Thiotrichales</taxon>
        <taxon>Thiotrichaceae</taxon>
        <taxon>Thiothrix</taxon>
    </lineage>
</organism>
<evidence type="ECO:0000259" key="1">
    <source>
        <dbReference type="SMART" id="SM00834"/>
    </source>
</evidence>